<evidence type="ECO:0000256" key="11">
    <source>
        <dbReference type="ARBA" id="ARBA00023277"/>
    </source>
</evidence>
<evidence type="ECO:0000256" key="9">
    <source>
        <dbReference type="ARBA" id="ARBA00023157"/>
    </source>
</evidence>
<dbReference type="Pfam" id="PF09260">
    <property type="entry name" value="A_amylase_dom_C"/>
    <property type="match status" value="1"/>
</dbReference>
<dbReference type="CDD" id="cd05811">
    <property type="entry name" value="CBM20_glucoamylase"/>
    <property type="match status" value="1"/>
</dbReference>
<evidence type="ECO:0000256" key="7">
    <source>
        <dbReference type="ARBA" id="ARBA00022801"/>
    </source>
</evidence>
<dbReference type="GO" id="GO:2001070">
    <property type="term" value="F:starch binding"/>
    <property type="evidence" value="ECO:0007669"/>
    <property type="project" value="InterPro"/>
</dbReference>
<dbReference type="GO" id="GO:0004556">
    <property type="term" value="F:alpha-amylase activity"/>
    <property type="evidence" value="ECO:0007669"/>
    <property type="project" value="UniProtKB-EC"/>
</dbReference>
<keyword evidence="13" id="KW-0624">Polysaccharide degradation</keyword>
<evidence type="ECO:0000256" key="10">
    <source>
        <dbReference type="ARBA" id="ARBA00023180"/>
    </source>
</evidence>
<evidence type="ECO:0000259" key="15">
    <source>
        <dbReference type="PROSITE" id="PS51166"/>
    </source>
</evidence>
<evidence type="ECO:0000256" key="8">
    <source>
        <dbReference type="ARBA" id="ARBA00022837"/>
    </source>
</evidence>
<dbReference type="SMART" id="SM00642">
    <property type="entry name" value="Aamy"/>
    <property type="match status" value="1"/>
</dbReference>
<dbReference type="InterPro" id="IPR006047">
    <property type="entry name" value="GH13_cat_dom"/>
</dbReference>
<evidence type="ECO:0000256" key="3">
    <source>
        <dbReference type="ARBA" id="ARBA00008061"/>
    </source>
</evidence>
<comment type="catalytic activity">
    <reaction evidence="1">
        <text>Endohydrolysis of (1-&gt;4)-alpha-D-glucosidic linkages in polysaccharides containing three or more (1-&gt;4)-alpha-linked D-glucose units.</text>
        <dbReference type="EC" id="3.2.1.1"/>
    </reaction>
</comment>
<dbReference type="GO" id="GO:0005509">
    <property type="term" value="F:calcium ion binding"/>
    <property type="evidence" value="ECO:0007669"/>
    <property type="project" value="InterPro"/>
</dbReference>
<dbReference type="SMART" id="SM01065">
    <property type="entry name" value="CBM_2"/>
    <property type="match status" value="1"/>
</dbReference>
<evidence type="ECO:0000256" key="12">
    <source>
        <dbReference type="ARBA" id="ARBA00023295"/>
    </source>
</evidence>
<organism evidence="16 17">
    <name type="scientific">Staphylotrichum longicolle</name>
    <dbReference type="NCBI Taxonomy" id="669026"/>
    <lineage>
        <taxon>Eukaryota</taxon>
        <taxon>Fungi</taxon>
        <taxon>Dikarya</taxon>
        <taxon>Ascomycota</taxon>
        <taxon>Pezizomycotina</taxon>
        <taxon>Sordariomycetes</taxon>
        <taxon>Sordariomycetidae</taxon>
        <taxon>Sordariales</taxon>
        <taxon>Chaetomiaceae</taxon>
        <taxon>Staphylotrichum</taxon>
    </lineage>
</organism>
<keyword evidence="7" id="KW-0378">Hydrolase</keyword>
<dbReference type="InterPro" id="IPR034836">
    <property type="entry name" value="CBM20_glucoamylase"/>
</dbReference>
<evidence type="ECO:0000256" key="5">
    <source>
        <dbReference type="ARBA" id="ARBA00022723"/>
    </source>
</evidence>
<dbReference type="AlphaFoldDB" id="A0AAD4I4N4"/>
<dbReference type="Pfam" id="PF00128">
    <property type="entry name" value="Alpha-amylase"/>
    <property type="match status" value="1"/>
</dbReference>
<reference evidence="16" key="1">
    <citation type="submission" date="2023-02" db="EMBL/GenBank/DDBJ databases">
        <authorList>
            <person name="Palmer J.M."/>
        </authorList>
    </citation>
    <scope>NUCLEOTIDE SEQUENCE</scope>
    <source>
        <strain evidence="16">FW57</strain>
    </source>
</reference>
<proteinExistence type="inferred from homology"/>
<dbReference type="SUPFAM" id="SSF51011">
    <property type="entry name" value="Glycosyl hydrolase domain"/>
    <property type="match status" value="1"/>
</dbReference>
<feature type="domain" description="CBM20" evidence="15">
    <location>
        <begin position="494"/>
        <end position="601"/>
    </location>
</feature>
<feature type="chain" id="PRO_5042286216" description="alpha-amylase" evidence="14">
    <location>
        <begin position="24"/>
        <end position="601"/>
    </location>
</feature>
<comment type="caution">
    <text evidence="16">The sequence shown here is derived from an EMBL/GenBank/DDBJ whole genome shotgun (WGS) entry which is preliminary data.</text>
</comment>
<dbReference type="CDD" id="cd11319">
    <property type="entry name" value="AmyAc_euk_AmyA"/>
    <property type="match status" value="1"/>
</dbReference>
<evidence type="ECO:0000256" key="14">
    <source>
        <dbReference type="SAM" id="SignalP"/>
    </source>
</evidence>
<dbReference type="SUPFAM" id="SSF51445">
    <property type="entry name" value="(Trans)glycosidases"/>
    <property type="match status" value="1"/>
</dbReference>
<evidence type="ECO:0000256" key="6">
    <source>
        <dbReference type="ARBA" id="ARBA00022729"/>
    </source>
</evidence>
<dbReference type="EMBL" id="JAHCVI010000001">
    <property type="protein sequence ID" value="KAG7292338.1"/>
    <property type="molecule type" value="Genomic_DNA"/>
</dbReference>
<accession>A0AAD4I4N4</accession>
<keyword evidence="12" id="KW-0326">Glycosidase</keyword>
<dbReference type="InterPro" id="IPR013783">
    <property type="entry name" value="Ig-like_fold"/>
</dbReference>
<dbReference type="PROSITE" id="PS51166">
    <property type="entry name" value="CBM20"/>
    <property type="match status" value="1"/>
</dbReference>
<dbReference type="PANTHER" id="PTHR10357:SF215">
    <property type="entry name" value="ALPHA-AMYLASE 1"/>
    <property type="match status" value="1"/>
</dbReference>
<dbReference type="Proteomes" id="UP001197093">
    <property type="component" value="Unassembled WGS sequence"/>
</dbReference>
<dbReference type="EC" id="3.2.1.1" evidence="4"/>
<keyword evidence="10" id="KW-0325">Glycoprotein</keyword>
<evidence type="ECO:0000256" key="13">
    <source>
        <dbReference type="ARBA" id="ARBA00023326"/>
    </source>
</evidence>
<comment type="similarity">
    <text evidence="3">Belongs to the glycosyl hydrolase 13 family.</text>
</comment>
<keyword evidence="17" id="KW-1185">Reference proteome</keyword>
<dbReference type="Gene3D" id="3.20.20.80">
    <property type="entry name" value="Glycosidases"/>
    <property type="match status" value="1"/>
</dbReference>
<feature type="signal peptide" evidence="14">
    <location>
        <begin position="1"/>
        <end position="23"/>
    </location>
</feature>
<evidence type="ECO:0000313" key="17">
    <source>
        <dbReference type="Proteomes" id="UP001197093"/>
    </source>
</evidence>
<keyword evidence="8" id="KW-0106">Calcium</keyword>
<keyword evidence="6 14" id="KW-0732">Signal</keyword>
<dbReference type="InterPro" id="IPR015340">
    <property type="entry name" value="A_amylase_C_dom"/>
</dbReference>
<dbReference type="InterPro" id="IPR002044">
    <property type="entry name" value="CBM20"/>
</dbReference>
<evidence type="ECO:0000256" key="4">
    <source>
        <dbReference type="ARBA" id="ARBA00012595"/>
    </source>
</evidence>
<keyword evidence="5" id="KW-0479">Metal-binding</keyword>
<evidence type="ECO:0000313" key="16">
    <source>
        <dbReference type="EMBL" id="KAG7292338.1"/>
    </source>
</evidence>
<name>A0AAD4I4N4_9PEZI</name>
<dbReference type="Gene3D" id="2.60.40.10">
    <property type="entry name" value="Immunoglobulins"/>
    <property type="match status" value="1"/>
</dbReference>
<dbReference type="SUPFAM" id="SSF49452">
    <property type="entry name" value="Starch-binding domain-like"/>
    <property type="match status" value="1"/>
</dbReference>
<sequence length="601" mass="64861">MRVIAQALLLLAGALLGEHGVSALTAAEWRKQSIYQVVTDRFARTDLSTTAQCNPADQVYCGGTWRGLISKLDYIKGMGFTAVWISPVVKQIDGNSQDGSAYHGYWAQDIWEVNPAFGTEADLVALSAALHARGMYLMVDIVTNHMAYMGCGTCVDYSRFNPFSSSSYFHSYCSINYSSQTSIETCWQGSNIVSLPDLRTEDNSVRQIWNDWVRQMVSKYSIAKHVEGSFWPGFSSAAGVYLLGEVFNGDPLYVAPYQQYLDGVVDYPSYYWILRAFKSSSGSIGDLVSGLNTLRGAARDLSLYGSFLENHDVERFPSFTQDKATGTGKECIPIVYQGQEQFYAGGATPRNREALWSSGYSTTSEFYTWITKLNQIRSRAIAQDDGYLAYNSNPIYSDSHTIATRKGSSGSQIVGVFTNVGASSSVTVTLSSSATGFEANQALVDVMSCSVFTTDSSGGLTVTLSNGLPKVLYPKARLSNSGICPDLTGTAITTAPVSTLTSRLITTAASTVVPTSTDTVKLTGNVAALGSWNPSNGVKLSATQYTQSNPLWSGTVQLAPGAVIQYKFVKVSGSGAVTWEADPNRSYTVPCAAATVSSSWR</sequence>
<dbReference type="PANTHER" id="PTHR10357">
    <property type="entry name" value="ALPHA-AMYLASE FAMILY MEMBER"/>
    <property type="match status" value="1"/>
</dbReference>
<dbReference type="InterPro" id="IPR017853">
    <property type="entry name" value="GH"/>
</dbReference>
<dbReference type="InterPro" id="IPR013780">
    <property type="entry name" value="Glyco_hydro_b"/>
</dbReference>
<keyword evidence="9" id="KW-1015">Disulfide bond</keyword>
<protein>
    <recommendedName>
        <fullName evidence="4">alpha-amylase</fullName>
        <ecNumber evidence="4">3.2.1.1</ecNumber>
    </recommendedName>
</protein>
<dbReference type="GO" id="GO:0000272">
    <property type="term" value="P:polysaccharide catabolic process"/>
    <property type="evidence" value="ECO:0007669"/>
    <property type="project" value="UniProtKB-KW"/>
</dbReference>
<dbReference type="Pfam" id="PF00686">
    <property type="entry name" value="CBM_20"/>
    <property type="match status" value="1"/>
</dbReference>
<keyword evidence="11" id="KW-0119">Carbohydrate metabolism</keyword>
<comment type="cofactor">
    <cofactor evidence="2">
        <name>Ca(2+)</name>
        <dbReference type="ChEBI" id="CHEBI:29108"/>
    </cofactor>
</comment>
<evidence type="ECO:0000256" key="2">
    <source>
        <dbReference type="ARBA" id="ARBA00001913"/>
    </source>
</evidence>
<evidence type="ECO:0000256" key="1">
    <source>
        <dbReference type="ARBA" id="ARBA00000548"/>
    </source>
</evidence>
<gene>
    <name evidence="16" type="ORF">NEMBOFW57_002373</name>
</gene>
<dbReference type="InterPro" id="IPR013784">
    <property type="entry name" value="Carb-bd-like_fold"/>
</dbReference>
<dbReference type="Gene3D" id="2.60.40.1180">
    <property type="entry name" value="Golgi alpha-mannosidase II"/>
    <property type="match status" value="1"/>
</dbReference>
<dbReference type="FunFam" id="3.20.20.80:FF:000120">
    <property type="entry name" value="Alpha-amylase A"/>
    <property type="match status" value="1"/>
</dbReference>